<comment type="catalytic activity">
    <reaction evidence="5">
        <text>13,14-dihydro-15-oxo-prostaglandin F1alpha + NADP(+) = 15-oxoprostaglandin F1alpha + NADPH + H(+)</text>
        <dbReference type="Rhea" id="RHEA:50592"/>
        <dbReference type="ChEBI" id="CHEBI:15378"/>
        <dbReference type="ChEBI" id="CHEBI:57783"/>
        <dbReference type="ChEBI" id="CHEBI:58349"/>
        <dbReference type="ChEBI" id="CHEBI:79072"/>
        <dbReference type="ChEBI" id="CHEBI:133411"/>
    </reaction>
    <physiologicalReaction direction="right-to-left" evidence="5">
        <dbReference type="Rhea" id="RHEA:50594"/>
    </physiologicalReaction>
</comment>
<comment type="catalytic activity">
    <reaction evidence="6">
        <text>13,14-dihydro-15-oxo-PGF2alpha + NADP(+) = 15-oxoprostaglandin F2alpha + NADPH + H(+)</text>
        <dbReference type="Rhea" id="RHEA:50588"/>
        <dbReference type="ChEBI" id="CHEBI:15378"/>
        <dbReference type="ChEBI" id="CHEBI:57783"/>
        <dbReference type="ChEBI" id="CHEBI:58349"/>
        <dbReference type="ChEBI" id="CHEBI:133374"/>
        <dbReference type="ChEBI" id="CHEBI:133409"/>
    </reaction>
    <physiologicalReaction direction="right-to-left" evidence="6">
        <dbReference type="Rhea" id="RHEA:50590"/>
    </physiologicalReaction>
</comment>
<evidence type="ECO:0000256" key="6">
    <source>
        <dbReference type="ARBA" id="ARBA00048290"/>
    </source>
</evidence>
<dbReference type="Gene3D" id="3.40.50.720">
    <property type="entry name" value="NAD(P)-binding Rossmann-like Domain"/>
    <property type="match status" value="1"/>
</dbReference>
<organism evidence="9 11">
    <name type="scientific">Didymodactylos carnosus</name>
    <dbReference type="NCBI Taxonomy" id="1234261"/>
    <lineage>
        <taxon>Eukaryota</taxon>
        <taxon>Metazoa</taxon>
        <taxon>Spiralia</taxon>
        <taxon>Gnathifera</taxon>
        <taxon>Rotifera</taxon>
        <taxon>Eurotatoria</taxon>
        <taxon>Bdelloidea</taxon>
        <taxon>Philodinida</taxon>
        <taxon>Philodinidae</taxon>
        <taxon>Didymodactylos</taxon>
    </lineage>
</organism>
<sequence length="350" mass="38833">MPSSNNAIIYKAHPTEFPEAGVHLAFEKRPYDLDELQKDEFITENLFLSIDPYQRGRMRAPETKSYFPPFAIGSPIQSGGVGRVIKSNNANFPVGKLVLGLLDWSEYSKVTPGQGNGLKVLENKYNLPLSRYTGILDMPGMTAYASLYEIGQPKKGETIFISAASGAVGQIVGQLAKREGLTVVGSAGTAEKVKYLKEKLHFDEAFNYKEEKPSDALAKYCPKGIDIYFENVGGETLDACLVAANPHARFIMCGMISQYNTKKEDQYGVKNLMLVVAKSITMRGFIVTNLWQKYNKEFYENMERWLKNGELKYQEDITDGLEKAPEAFVGMLKGKNFGKALIAVKGNGAN</sequence>
<dbReference type="SMART" id="SM00829">
    <property type="entry name" value="PKS_ER"/>
    <property type="match status" value="1"/>
</dbReference>
<gene>
    <name evidence="9" type="ORF">GPM918_LOCUS24238</name>
    <name evidence="10" type="ORF">SRO942_LOCUS24237</name>
</gene>
<dbReference type="PANTHER" id="PTHR43205:SF7">
    <property type="entry name" value="PROSTAGLANDIN REDUCTASE 1"/>
    <property type="match status" value="1"/>
</dbReference>
<evidence type="ECO:0000256" key="2">
    <source>
        <dbReference type="ARBA" id="ARBA00011981"/>
    </source>
</evidence>
<dbReference type="InterPro" id="IPR020843">
    <property type="entry name" value="ER"/>
</dbReference>
<comment type="caution">
    <text evidence="9">The sequence shown here is derived from an EMBL/GenBank/DDBJ whole genome shotgun (WGS) entry which is preliminary data.</text>
</comment>
<evidence type="ECO:0000259" key="8">
    <source>
        <dbReference type="SMART" id="SM00829"/>
    </source>
</evidence>
<evidence type="ECO:0000313" key="10">
    <source>
        <dbReference type="EMBL" id="CAF3975559.1"/>
    </source>
</evidence>
<dbReference type="Pfam" id="PF00107">
    <property type="entry name" value="ADH_zinc_N"/>
    <property type="match status" value="1"/>
</dbReference>
<evidence type="ECO:0000256" key="1">
    <source>
        <dbReference type="ARBA" id="ARBA00010460"/>
    </source>
</evidence>
<dbReference type="Proteomes" id="UP000681722">
    <property type="component" value="Unassembled WGS sequence"/>
</dbReference>
<dbReference type="EMBL" id="CAJNOQ010008962">
    <property type="protein sequence ID" value="CAF1211603.1"/>
    <property type="molecule type" value="Genomic_DNA"/>
</dbReference>
<dbReference type="FunFam" id="3.40.50.720:FF:000121">
    <property type="entry name" value="Prostaglandin reductase 2"/>
    <property type="match status" value="1"/>
</dbReference>
<name>A0A814X5G8_9BILA</name>
<dbReference type="OrthoDB" id="809632at2759"/>
<proteinExistence type="inferred from homology"/>
<dbReference type="Pfam" id="PF16884">
    <property type="entry name" value="ADH_N_2"/>
    <property type="match status" value="1"/>
</dbReference>
<feature type="domain" description="Enoyl reductase (ER)" evidence="8">
    <location>
        <begin position="21"/>
        <end position="342"/>
    </location>
</feature>
<evidence type="ECO:0000256" key="4">
    <source>
        <dbReference type="ARBA" id="ARBA00033119"/>
    </source>
</evidence>
<dbReference type="PANTHER" id="PTHR43205">
    <property type="entry name" value="PROSTAGLANDIN REDUCTASE"/>
    <property type="match status" value="1"/>
</dbReference>
<dbReference type="SUPFAM" id="SSF50129">
    <property type="entry name" value="GroES-like"/>
    <property type="match status" value="2"/>
</dbReference>
<dbReference type="InterPro" id="IPR011032">
    <property type="entry name" value="GroES-like_sf"/>
</dbReference>
<dbReference type="CDD" id="cd05288">
    <property type="entry name" value="PGDH"/>
    <property type="match status" value="1"/>
</dbReference>
<dbReference type="EC" id="1.3.1.48" evidence="2"/>
<dbReference type="InterPro" id="IPR036291">
    <property type="entry name" value="NAD(P)-bd_dom_sf"/>
</dbReference>
<dbReference type="InterPro" id="IPR045010">
    <property type="entry name" value="MDR_fam"/>
</dbReference>
<evidence type="ECO:0000256" key="3">
    <source>
        <dbReference type="ARBA" id="ARBA00023002"/>
    </source>
</evidence>
<evidence type="ECO:0000256" key="7">
    <source>
        <dbReference type="ARBA" id="ARBA00049070"/>
    </source>
</evidence>
<keyword evidence="11" id="KW-1185">Reference proteome</keyword>
<evidence type="ECO:0000313" key="9">
    <source>
        <dbReference type="EMBL" id="CAF1211603.1"/>
    </source>
</evidence>
<dbReference type="EMBL" id="CAJOBC010008963">
    <property type="protein sequence ID" value="CAF3975559.1"/>
    <property type="molecule type" value="Genomic_DNA"/>
</dbReference>
<reference evidence="9" key="1">
    <citation type="submission" date="2021-02" db="EMBL/GenBank/DDBJ databases">
        <authorList>
            <person name="Nowell W R."/>
        </authorList>
    </citation>
    <scope>NUCLEOTIDE SEQUENCE</scope>
</reference>
<dbReference type="GO" id="GO:0047522">
    <property type="term" value="F:15-oxoprostaglandin 13-reductase [NAD(P)+] activity"/>
    <property type="evidence" value="ECO:0007669"/>
    <property type="project" value="UniProtKB-EC"/>
</dbReference>
<dbReference type="Proteomes" id="UP000663829">
    <property type="component" value="Unassembled WGS sequence"/>
</dbReference>
<dbReference type="InterPro" id="IPR013149">
    <property type="entry name" value="ADH-like_C"/>
</dbReference>
<keyword evidence="3" id="KW-0560">Oxidoreductase</keyword>
<evidence type="ECO:0000313" key="11">
    <source>
        <dbReference type="Proteomes" id="UP000663829"/>
    </source>
</evidence>
<dbReference type="AlphaFoldDB" id="A0A814X5G8"/>
<accession>A0A814X5G8</accession>
<dbReference type="SUPFAM" id="SSF51735">
    <property type="entry name" value="NAD(P)-binding Rossmann-fold domains"/>
    <property type="match status" value="1"/>
</dbReference>
<protein>
    <recommendedName>
        <fullName evidence="4">15-oxoprostaglandin 13-reductase</fullName>
        <ecNumber evidence="2">1.3.1.48</ecNumber>
    </recommendedName>
    <alternativeName>
        <fullName evidence="4">15-oxoprostaglandin 13-reductase</fullName>
    </alternativeName>
</protein>
<dbReference type="InterPro" id="IPR041694">
    <property type="entry name" value="ADH_N_2"/>
</dbReference>
<evidence type="ECO:0000256" key="5">
    <source>
        <dbReference type="ARBA" id="ARBA00047878"/>
    </source>
</evidence>
<comment type="similarity">
    <text evidence="1">Belongs to the NADP-dependent oxidoreductase L4BD family.</text>
</comment>
<dbReference type="Gene3D" id="3.90.180.10">
    <property type="entry name" value="Medium-chain alcohol dehydrogenases, catalytic domain"/>
    <property type="match status" value="1"/>
</dbReference>
<comment type="catalytic activity">
    <reaction evidence="7">
        <text>13,14-dihydro-15-oxo-prostaglandin E1 + NADP(+) = 15-oxoprostaglandin E1 + NADPH + H(+)</text>
        <dbReference type="Rhea" id="RHEA:50584"/>
        <dbReference type="ChEBI" id="CHEBI:15378"/>
        <dbReference type="ChEBI" id="CHEBI:57401"/>
        <dbReference type="ChEBI" id="CHEBI:57783"/>
        <dbReference type="ChEBI" id="CHEBI:58349"/>
        <dbReference type="ChEBI" id="CHEBI:133408"/>
    </reaction>
    <physiologicalReaction direction="right-to-left" evidence="7">
        <dbReference type="Rhea" id="RHEA:50586"/>
    </physiologicalReaction>
</comment>